<comment type="catalytic activity">
    <reaction evidence="4">
        <text>(R)-pantoate + NADP(+) = 2-dehydropantoate + NADPH + H(+)</text>
        <dbReference type="Rhea" id="RHEA:16233"/>
        <dbReference type="ChEBI" id="CHEBI:11561"/>
        <dbReference type="ChEBI" id="CHEBI:15378"/>
        <dbReference type="ChEBI" id="CHEBI:15980"/>
        <dbReference type="ChEBI" id="CHEBI:57783"/>
        <dbReference type="ChEBI" id="CHEBI:58349"/>
        <dbReference type="EC" id="1.1.1.169"/>
    </reaction>
</comment>
<accession>A0A4P9C4Z5</accession>
<evidence type="ECO:0000313" key="7">
    <source>
        <dbReference type="EMBL" id="QCT70489.1"/>
    </source>
</evidence>
<feature type="domain" description="Ketopantoate reductase N-terminal" evidence="5">
    <location>
        <begin position="6"/>
        <end position="149"/>
    </location>
</feature>
<dbReference type="Pfam" id="PF08546">
    <property type="entry name" value="ApbA_C"/>
    <property type="match status" value="1"/>
</dbReference>
<evidence type="ECO:0000256" key="3">
    <source>
        <dbReference type="ARBA" id="ARBA00023002"/>
    </source>
</evidence>
<comment type="similarity">
    <text evidence="1 4">Belongs to the ketopantoate reductase family.</text>
</comment>
<keyword evidence="8" id="KW-1185">Reference proteome</keyword>
<dbReference type="EC" id="1.1.1.169" evidence="4"/>
<dbReference type="SUPFAM" id="SSF51735">
    <property type="entry name" value="NAD(P)-binding Rossmann-fold domains"/>
    <property type="match status" value="1"/>
</dbReference>
<dbReference type="AlphaFoldDB" id="A0A4P9C4Z5"/>
<dbReference type="Proteomes" id="UP000218387">
    <property type="component" value="Chromosome"/>
</dbReference>
<dbReference type="InterPro" id="IPR036291">
    <property type="entry name" value="NAD(P)-bd_dom_sf"/>
</dbReference>
<dbReference type="UniPathway" id="UPA00028">
    <property type="reaction ID" value="UER00004"/>
</dbReference>
<dbReference type="RefSeq" id="WP_096919827.1">
    <property type="nucleotide sequence ID" value="NZ_CP029487.1"/>
</dbReference>
<dbReference type="Gene3D" id="1.10.1040.10">
    <property type="entry name" value="N-(1-d-carboxylethyl)-l-norvaline Dehydrogenase, domain 2"/>
    <property type="match status" value="1"/>
</dbReference>
<dbReference type="InterPro" id="IPR013328">
    <property type="entry name" value="6PGD_dom2"/>
</dbReference>
<dbReference type="InterPro" id="IPR003710">
    <property type="entry name" value="ApbA"/>
</dbReference>
<gene>
    <name evidence="7" type="ORF">CPZ25_003850</name>
</gene>
<dbReference type="GO" id="GO:0008677">
    <property type="term" value="F:2-dehydropantoate 2-reductase activity"/>
    <property type="evidence" value="ECO:0007669"/>
    <property type="project" value="UniProtKB-EC"/>
</dbReference>
<keyword evidence="2 4" id="KW-0521">NADP</keyword>
<dbReference type="Gene3D" id="3.40.50.720">
    <property type="entry name" value="NAD(P)-binding Rossmann-like Domain"/>
    <property type="match status" value="1"/>
</dbReference>
<evidence type="ECO:0000256" key="1">
    <source>
        <dbReference type="ARBA" id="ARBA00007870"/>
    </source>
</evidence>
<dbReference type="PANTHER" id="PTHR21708">
    <property type="entry name" value="PROBABLE 2-DEHYDROPANTOATE 2-REDUCTASE"/>
    <property type="match status" value="1"/>
</dbReference>
<keyword evidence="4" id="KW-0566">Pantothenate biosynthesis</keyword>
<evidence type="ECO:0000256" key="4">
    <source>
        <dbReference type="RuleBase" id="RU362068"/>
    </source>
</evidence>
<comment type="pathway">
    <text evidence="4">Cofactor biosynthesis; (R)-pantothenate biosynthesis; (R)-pantoate from 3-methyl-2-oxobutanoate: step 2/2.</text>
</comment>
<dbReference type="PANTHER" id="PTHR21708:SF26">
    <property type="entry name" value="2-DEHYDROPANTOATE 2-REDUCTASE"/>
    <property type="match status" value="1"/>
</dbReference>
<dbReference type="GO" id="GO:0005737">
    <property type="term" value="C:cytoplasm"/>
    <property type="evidence" value="ECO:0007669"/>
    <property type="project" value="TreeGrafter"/>
</dbReference>
<dbReference type="InterPro" id="IPR013752">
    <property type="entry name" value="KPA_reductase"/>
</dbReference>
<dbReference type="Pfam" id="PF02558">
    <property type="entry name" value="ApbA"/>
    <property type="match status" value="1"/>
</dbReference>
<reference evidence="7 8" key="1">
    <citation type="submission" date="2018-05" db="EMBL/GenBank/DDBJ databases">
        <title>Genome comparison of Eubacterium sp.</title>
        <authorList>
            <person name="Feng Y."/>
            <person name="Sanchez-Andrea I."/>
            <person name="Stams A.J.M."/>
            <person name="De Vos W.M."/>
        </authorList>
    </citation>
    <scope>NUCLEOTIDE SEQUENCE [LARGE SCALE GENOMIC DNA]</scope>
    <source>
        <strain evidence="7 8">YI</strain>
    </source>
</reference>
<keyword evidence="3 4" id="KW-0560">Oxidoreductase</keyword>
<organism evidence="7 8">
    <name type="scientific">Eubacterium maltosivorans</name>
    <dbReference type="NCBI Taxonomy" id="2041044"/>
    <lineage>
        <taxon>Bacteria</taxon>
        <taxon>Bacillati</taxon>
        <taxon>Bacillota</taxon>
        <taxon>Clostridia</taxon>
        <taxon>Eubacteriales</taxon>
        <taxon>Eubacteriaceae</taxon>
        <taxon>Eubacterium</taxon>
    </lineage>
</organism>
<dbReference type="GO" id="GO:0015940">
    <property type="term" value="P:pantothenate biosynthetic process"/>
    <property type="evidence" value="ECO:0007669"/>
    <property type="project" value="UniProtKB-UniPathway"/>
</dbReference>
<proteinExistence type="inferred from homology"/>
<dbReference type="EMBL" id="CP029487">
    <property type="protein sequence ID" value="QCT70489.1"/>
    <property type="molecule type" value="Genomic_DNA"/>
</dbReference>
<comment type="function">
    <text evidence="4">Catalyzes the NADPH-dependent reduction of ketopantoate into pantoic acid.</text>
</comment>
<sequence>MKINKIALIGAGALGVLYGSRLTEAFGNERVYFIADQERTARYKKTPFTCNGKICDFRYVEDTMKTETVDLIIVAVKYTGIDQAVKSIRNFVGRETMIISLLNGIASEEVIAEAFGQEHLLYCVAQGMDAVKEGSDVHYDNGGILLLGSQDNTRTAPLQAVAKILETADIPYKIPCDIHYCLWNKLMLNTGVNQTAAVFETNYGGLQKEGEARDLMLKAMEEARIAAAYEGVCLTEADIAEWLRVLDSLNPEGMPSMRQDTKAHRKTEVDLFSGTICKLGKKHSFETPVNDYLYEQIHKIEEAYD</sequence>
<feature type="domain" description="Ketopantoate reductase C-terminal" evidence="6">
    <location>
        <begin position="177"/>
        <end position="301"/>
    </location>
</feature>
<dbReference type="InterPro" id="IPR051402">
    <property type="entry name" value="KPR-Related"/>
</dbReference>
<dbReference type="NCBIfam" id="TIGR00745">
    <property type="entry name" value="apbA_panE"/>
    <property type="match status" value="1"/>
</dbReference>
<evidence type="ECO:0000259" key="6">
    <source>
        <dbReference type="Pfam" id="PF08546"/>
    </source>
</evidence>
<dbReference type="KEGG" id="emt:CPZ25_003850"/>
<name>A0A4P9C4Z5_EUBML</name>
<evidence type="ECO:0000313" key="8">
    <source>
        <dbReference type="Proteomes" id="UP000218387"/>
    </source>
</evidence>
<dbReference type="InterPro" id="IPR013332">
    <property type="entry name" value="KPR_N"/>
</dbReference>
<evidence type="ECO:0000256" key="2">
    <source>
        <dbReference type="ARBA" id="ARBA00022857"/>
    </source>
</evidence>
<protein>
    <recommendedName>
        <fullName evidence="4">2-dehydropantoate 2-reductase</fullName>
        <ecNumber evidence="4">1.1.1.169</ecNumber>
    </recommendedName>
    <alternativeName>
        <fullName evidence="4">Ketopantoate reductase</fullName>
    </alternativeName>
</protein>
<evidence type="ECO:0000259" key="5">
    <source>
        <dbReference type="Pfam" id="PF02558"/>
    </source>
</evidence>
<dbReference type="InterPro" id="IPR008927">
    <property type="entry name" value="6-PGluconate_DH-like_C_sf"/>
</dbReference>
<dbReference type="SUPFAM" id="SSF48179">
    <property type="entry name" value="6-phosphogluconate dehydrogenase C-terminal domain-like"/>
    <property type="match status" value="1"/>
</dbReference>